<keyword evidence="1" id="KW-1133">Transmembrane helix</keyword>
<dbReference type="InterPro" id="IPR046795">
    <property type="entry name" value="TMEM127_TM"/>
</dbReference>
<feature type="transmembrane region" description="Helical" evidence="1">
    <location>
        <begin position="165"/>
        <end position="188"/>
    </location>
</feature>
<keyword evidence="4" id="KW-1185">Reference proteome</keyword>
<dbReference type="PANTHER" id="PTHR28358:SF1">
    <property type="entry name" value="TRANSMEMBRANE PROTEIN 127"/>
    <property type="match status" value="1"/>
</dbReference>
<dbReference type="GO" id="GO:0032007">
    <property type="term" value="P:negative regulation of TOR signaling"/>
    <property type="evidence" value="ECO:0007669"/>
    <property type="project" value="InterPro"/>
</dbReference>
<sequence>MPRSFLTSAFQRLNPKDDDRNLISATFHMITITLISMSLVDLTWFTMTGDVAVPNLSLGQFFWFGYAGADINYADYDFINSTIVNMMRTTILLCFMAIIFSLAGFFLDIVGPKSILYRMIRKYAVPGTCTVLWIMAIVSVSYYIVLLLEDSLAKLYSQTNITVSYGYGFYLLASAGGIALVGIFYNLILAHHPVGYYRDDDRCLIGFDDGLDTFNSPTPPPPYNVPPPPYTP</sequence>
<gene>
    <name evidence="3" type="ORF">Zmor_000760</name>
</gene>
<dbReference type="Pfam" id="PF20517">
    <property type="entry name" value="TMEM127"/>
    <property type="match status" value="1"/>
</dbReference>
<proteinExistence type="predicted"/>
<organism evidence="3 4">
    <name type="scientific">Zophobas morio</name>
    <dbReference type="NCBI Taxonomy" id="2755281"/>
    <lineage>
        <taxon>Eukaryota</taxon>
        <taxon>Metazoa</taxon>
        <taxon>Ecdysozoa</taxon>
        <taxon>Arthropoda</taxon>
        <taxon>Hexapoda</taxon>
        <taxon>Insecta</taxon>
        <taxon>Pterygota</taxon>
        <taxon>Neoptera</taxon>
        <taxon>Endopterygota</taxon>
        <taxon>Coleoptera</taxon>
        <taxon>Polyphaga</taxon>
        <taxon>Cucujiformia</taxon>
        <taxon>Tenebrionidae</taxon>
        <taxon>Zophobas</taxon>
    </lineage>
</organism>
<dbReference type="EMBL" id="JALNTZ010000001">
    <property type="protein sequence ID" value="KAJ3665257.1"/>
    <property type="molecule type" value="Genomic_DNA"/>
</dbReference>
<evidence type="ECO:0000259" key="2">
    <source>
        <dbReference type="Pfam" id="PF20517"/>
    </source>
</evidence>
<dbReference type="Proteomes" id="UP001168821">
    <property type="component" value="Unassembled WGS sequence"/>
</dbReference>
<dbReference type="GO" id="GO:0008285">
    <property type="term" value="P:negative regulation of cell population proliferation"/>
    <property type="evidence" value="ECO:0007669"/>
    <property type="project" value="InterPro"/>
</dbReference>
<name>A0AA38MRN5_9CUCU</name>
<feature type="transmembrane region" description="Helical" evidence="1">
    <location>
        <begin position="21"/>
        <end position="40"/>
    </location>
</feature>
<feature type="transmembrane region" description="Helical" evidence="1">
    <location>
        <begin position="90"/>
        <end position="111"/>
    </location>
</feature>
<dbReference type="AlphaFoldDB" id="A0AA38MRN5"/>
<keyword evidence="1" id="KW-0812">Transmembrane</keyword>
<keyword evidence="1" id="KW-0472">Membrane</keyword>
<dbReference type="PANTHER" id="PTHR28358">
    <property type="entry name" value="TRANSMEMBRANE PROTEIN 127"/>
    <property type="match status" value="1"/>
</dbReference>
<dbReference type="InterPro" id="IPR033331">
    <property type="entry name" value="TMEM127"/>
</dbReference>
<protein>
    <recommendedName>
        <fullName evidence="2">Transmembrane protein 127 transmembrane region domain-containing protein</fullName>
    </recommendedName>
</protein>
<dbReference type="GO" id="GO:0016020">
    <property type="term" value="C:membrane"/>
    <property type="evidence" value="ECO:0007669"/>
    <property type="project" value="TreeGrafter"/>
</dbReference>
<accession>A0AA38MRN5</accession>
<reference evidence="3" key="1">
    <citation type="journal article" date="2023" name="G3 (Bethesda)">
        <title>Whole genome assemblies of Zophobas morio and Tenebrio molitor.</title>
        <authorList>
            <person name="Kaur S."/>
            <person name="Stinson S.A."/>
            <person name="diCenzo G.C."/>
        </authorList>
    </citation>
    <scope>NUCLEOTIDE SEQUENCE</scope>
    <source>
        <strain evidence="3">QUZm001</strain>
    </source>
</reference>
<evidence type="ECO:0000313" key="3">
    <source>
        <dbReference type="EMBL" id="KAJ3665257.1"/>
    </source>
</evidence>
<comment type="caution">
    <text evidence="3">The sequence shown here is derived from an EMBL/GenBank/DDBJ whole genome shotgun (WGS) entry which is preliminary data.</text>
</comment>
<feature type="domain" description="Transmembrane protein 127 transmembrane region" evidence="2">
    <location>
        <begin position="79"/>
        <end position="188"/>
    </location>
</feature>
<feature type="transmembrane region" description="Helical" evidence="1">
    <location>
        <begin position="123"/>
        <end position="145"/>
    </location>
</feature>
<evidence type="ECO:0000313" key="4">
    <source>
        <dbReference type="Proteomes" id="UP001168821"/>
    </source>
</evidence>
<evidence type="ECO:0000256" key="1">
    <source>
        <dbReference type="SAM" id="Phobius"/>
    </source>
</evidence>